<protein>
    <submittedName>
        <fullName evidence="1">Uncharacterized protein</fullName>
    </submittedName>
</protein>
<gene>
    <name evidence="1" type="ORF">AVEN_247845_1</name>
</gene>
<reference evidence="1 2" key="1">
    <citation type="journal article" date="2019" name="Sci. Rep.">
        <title>Orb-weaving spider Araneus ventricosus genome elucidates the spidroin gene catalogue.</title>
        <authorList>
            <person name="Kono N."/>
            <person name="Nakamura H."/>
            <person name="Ohtoshi R."/>
            <person name="Moran D.A.P."/>
            <person name="Shinohara A."/>
            <person name="Yoshida Y."/>
            <person name="Fujiwara M."/>
            <person name="Mori M."/>
            <person name="Tomita M."/>
            <person name="Arakawa K."/>
        </authorList>
    </citation>
    <scope>NUCLEOTIDE SEQUENCE [LARGE SCALE GENOMIC DNA]</scope>
</reference>
<proteinExistence type="predicted"/>
<evidence type="ECO:0000313" key="1">
    <source>
        <dbReference type="EMBL" id="GBM75855.1"/>
    </source>
</evidence>
<dbReference type="AlphaFoldDB" id="A0A4Y2IDY6"/>
<evidence type="ECO:0000313" key="2">
    <source>
        <dbReference type="Proteomes" id="UP000499080"/>
    </source>
</evidence>
<organism evidence="1 2">
    <name type="scientific">Araneus ventricosus</name>
    <name type="common">Orbweaver spider</name>
    <name type="synonym">Epeira ventricosa</name>
    <dbReference type="NCBI Taxonomy" id="182803"/>
    <lineage>
        <taxon>Eukaryota</taxon>
        <taxon>Metazoa</taxon>
        <taxon>Ecdysozoa</taxon>
        <taxon>Arthropoda</taxon>
        <taxon>Chelicerata</taxon>
        <taxon>Arachnida</taxon>
        <taxon>Araneae</taxon>
        <taxon>Araneomorphae</taxon>
        <taxon>Entelegynae</taxon>
        <taxon>Araneoidea</taxon>
        <taxon>Araneidae</taxon>
        <taxon>Araneus</taxon>
    </lineage>
</organism>
<name>A0A4Y2IDY6_ARAVE</name>
<comment type="caution">
    <text evidence="1">The sequence shown here is derived from an EMBL/GenBank/DDBJ whole genome shotgun (WGS) entry which is preliminary data.</text>
</comment>
<dbReference type="EMBL" id="BGPR01002582">
    <property type="protein sequence ID" value="GBM75855.1"/>
    <property type="molecule type" value="Genomic_DNA"/>
</dbReference>
<dbReference type="Proteomes" id="UP000499080">
    <property type="component" value="Unassembled WGS sequence"/>
</dbReference>
<sequence length="106" mass="11946">MTRTAPPLSKLPRTPKVGHLAPTDLEYTVDLEWNRISSLEHSGTETEILPPGHWGFCSPVAKQTGVMSHPLNAWRRRMVWGKESSFWSFLAEDNLASTFPLPGFIK</sequence>
<accession>A0A4Y2IDY6</accession>
<keyword evidence="2" id="KW-1185">Reference proteome</keyword>